<reference evidence="1" key="2">
    <citation type="journal article" date="2015" name="Fish Shellfish Immunol.">
        <title>Early steps in the European eel (Anguilla anguilla)-Vibrio vulnificus interaction in the gills: Role of the RtxA13 toxin.</title>
        <authorList>
            <person name="Callol A."/>
            <person name="Pajuelo D."/>
            <person name="Ebbesson L."/>
            <person name="Teles M."/>
            <person name="MacKenzie S."/>
            <person name="Amaro C."/>
        </authorList>
    </citation>
    <scope>NUCLEOTIDE SEQUENCE</scope>
</reference>
<reference evidence="1" key="1">
    <citation type="submission" date="2014-11" db="EMBL/GenBank/DDBJ databases">
        <authorList>
            <person name="Amaro Gonzalez C."/>
        </authorList>
    </citation>
    <scope>NUCLEOTIDE SEQUENCE</scope>
</reference>
<proteinExistence type="predicted"/>
<dbReference type="EMBL" id="GBXM01083916">
    <property type="protein sequence ID" value="JAH24661.1"/>
    <property type="molecule type" value="Transcribed_RNA"/>
</dbReference>
<organism evidence="1">
    <name type="scientific">Anguilla anguilla</name>
    <name type="common">European freshwater eel</name>
    <name type="synonym">Muraena anguilla</name>
    <dbReference type="NCBI Taxonomy" id="7936"/>
    <lineage>
        <taxon>Eukaryota</taxon>
        <taxon>Metazoa</taxon>
        <taxon>Chordata</taxon>
        <taxon>Craniata</taxon>
        <taxon>Vertebrata</taxon>
        <taxon>Euteleostomi</taxon>
        <taxon>Actinopterygii</taxon>
        <taxon>Neopterygii</taxon>
        <taxon>Teleostei</taxon>
        <taxon>Anguilliformes</taxon>
        <taxon>Anguillidae</taxon>
        <taxon>Anguilla</taxon>
    </lineage>
</organism>
<evidence type="ECO:0000313" key="1">
    <source>
        <dbReference type="EMBL" id="JAH24661.1"/>
    </source>
</evidence>
<sequence>MTLHTCDICLQTSCTGYPPTRTKPTKA</sequence>
<protein>
    <submittedName>
        <fullName evidence="1">Uncharacterized protein</fullName>
    </submittedName>
</protein>
<dbReference type="AlphaFoldDB" id="A0A0E9R669"/>
<accession>A0A0E9R669</accession>
<name>A0A0E9R669_ANGAN</name>